<proteinExistence type="predicted"/>
<reference evidence="1" key="1">
    <citation type="submission" date="2020-01" db="EMBL/GenBank/DDBJ databases">
        <authorList>
            <person name="Meier V. D."/>
            <person name="Meier V D."/>
        </authorList>
    </citation>
    <scope>NUCLEOTIDE SEQUENCE</scope>
    <source>
        <strain evidence="1">HLG_WM_MAG_02</strain>
    </source>
</reference>
<sequence>MMGTHKVHAKRVLSLTPKIESTIKLDKFTKLIVISMKTP</sequence>
<protein>
    <submittedName>
        <fullName evidence="1">Uncharacterized protein</fullName>
    </submittedName>
</protein>
<dbReference type="EMBL" id="CACVAZ010000174">
    <property type="protein sequence ID" value="CAA6824263.1"/>
    <property type="molecule type" value="Genomic_DNA"/>
</dbReference>
<accession>A0A6S6U683</accession>
<organism evidence="1">
    <name type="scientific">uncultured Sulfurovum sp</name>
    <dbReference type="NCBI Taxonomy" id="269237"/>
    <lineage>
        <taxon>Bacteria</taxon>
        <taxon>Pseudomonadati</taxon>
        <taxon>Campylobacterota</taxon>
        <taxon>Epsilonproteobacteria</taxon>
        <taxon>Campylobacterales</taxon>
        <taxon>Sulfurovaceae</taxon>
        <taxon>Sulfurovum</taxon>
        <taxon>environmental samples</taxon>
    </lineage>
</organism>
<name>A0A6S6U683_9BACT</name>
<gene>
    <name evidence="1" type="ORF">HELGO_WM23191</name>
</gene>
<evidence type="ECO:0000313" key="1">
    <source>
        <dbReference type="EMBL" id="CAA6824263.1"/>
    </source>
</evidence>
<dbReference type="AlphaFoldDB" id="A0A6S6U683"/>